<dbReference type="SUPFAM" id="SSF48726">
    <property type="entry name" value="Immunoglobulin"/>
    <property type="match status" value="1"/>
</dbReference>
<dbReference type="InterPro" id="IPR036179">
    <property type="entry name" value="Ig-like_dom_sf"/>
</dbReference>
<dbReference type="PROSITE" id="PS50835">
    <property type="entry name" value="IG_LIKE"/>
    <property type="match status" value="1"/>
</dbReference>
<comment type="caution">
    <text evidence="2">The sequence shown here is derived from an EMBL/GenBank/DDBJ whole genome shotgun (WGS) entry which is preliminary data.</text>
</comment>
<accession>A0A6G0VZQ2</accession>
<gene>
    <name evidence="2" type="ORF">FWK35_00034182</name>
</gene>
<dbReference type="InterPro" id="IPR013783">
    <property type="entry name" value="Ig-like_fold"/>
</dbReference>
<evidence type="ECO:0000259" key="1">
    <source>
        <dbReference type="PROSITE" id="PS50835"/>
    </source>
</evidence>
<protein>
    <recommendedName>
        <fullName evidence="1">Ig-like domain-containing protein</fullName>
    </recommendedName>
</protein>
<reference evidence="2 3" key="1">
    <citation type="submission" date="2019-08" db="EMBL/GenBank/DDBJ databases">
        <title>Whole genome of Aphis craccivora.</title>
        <authorList>
            <person name="Voronova N.V."/>
            <person name="Shulinski R.S."/>
            <person name="Bandarenka Y.V."/>
            <person name="Zhorov D.G."/>
            <person name="Warner D."/>
        </authorList>
    </citation>
    <scope>NUCLEOTIDE SEQUENCE [LARGE SCALE GENOMIC DNA]</scope>
    <source>
        <strain evidence="2">180601</strain>
        <tissue evidence="2">Whole Body</tissue>
    </source>
</reference>
<dbReference type="Proteomes" id="UP000478052">
    <property type="component" value="Unassembled WGS sequence"/>
</dbReference>
<dbReference type="EMBL" id="VUJU01010008">
    <property type="protein sequence ID" value="KAF0716336.1"/>
    <property type="molecule type" value="Genomic_DNA"/>
</dbReference>
<dbReference type="Gene3D" id="2.60.40.10">
    <property type="entry name" value="Immunoglobulins"/>
    <property type="match status" value="1"/>
</dbReference>
<keyword evidence="3" id="KW-1185">Reference proteome</keyword>
<evidence type="ECO:0000313" key="3">
    <source>
        <dbReference type="Proteomes" id="UP000478052"/>
    </source>
</evidence>
<organism evidence="2 3">
    <name type="scientific">Aphis craccivora</name>
    <name type="common">Cowpea aphid</name>
    <dbReference type="NCBI Taxonomy" id="307492"/>
    <lineage>
        <taxon>Eukaryota</taxon>
        <taxon>Metazoa</taxon>
        <taxon>Ecdysozoa</taxon>
        <taxon>Arthropoda</taxon>
        <taxon>Hexapoda</taxon>
        <taxon>Insecta</taxon>
        <taxon>Pterygota</taxon>
        <taxon>Neoptera</taxon>
        <taxon>Paraneoptera</taxon>
        <taxon>Hemiptera</taxon>
        <taxon>Sternorrhyncha</taxon>
        <taxon>Aphidomorpha</taxon>
        <taxon>Aphidoidea</taxon>
        <taxon>Aphididae</taxon>
        <taxon>Aphidini</taxon>
        <taxon>Aphis</taxon>
        <taxon>Aphis</taxon>
    </lineage>
</organism>
<proteinExistence type="predicted"/>
<dbReference type="AlphaFoldDB" id="A0A6G0VZQ2"/>
<name>A0A6G0VZQ2_APHCR</name>
<evidence type="ECO:0000313" key="2">
    <source>
        <dbReference type="EMBL" id="KAF0716336.1"/>
    </source>
</evidence>
<dbReference type="InterPro" id="IPR007110">
    <property type="entry name" value="Ig-like_dom"/>
</dbReference>
<dbReference type="OrthoDB" id="6513245at2759"/>
<sequence length="130" mass="14901">MLSIGIYCCDEITGINNKISYHTQLLVGNQPFIYENYLRSLIVVEPQSVQLACFAGGYRTPRIFWRKPNRVTFSKFLQLKKKIVELYYCIAENGIGRRISIAVEFPPILTALQTSVGQVVNYDAYLLCRI</sequence>
<feature type="domain" description="Ig-like" evidence="1">
    <location>
        <begin position="31"/>
        <end position="100"/>
    </location>
</feature>